<evidence type="ECO:0000256" key="1">
    <source>
        <dbReference type="ARBA" id="ARBA00010832"/>
    </source>
</evidence>
<dbReference type="InterPro" id="IPR038527">
    <property type="entry name" value="HupH_C_sf"/>
</dbReference>
<accession>A0A9W6LRM3</accession>
<dbReference type="RefSeq" id="WP_281801918.1">
    <property type="nucleotide sequence ID" value="NZ_BSEC01000001.1"/>
</dbReference>
<name>A0A9W6LRM3_9HYPH</name>
<dbReference type="Proteomes" id="UP001144323">
    <property type="component" value="Unassembled WGS sequence"/>
</dbReference>
<dbReference type="AlphaFoldDB" id="A0A9W6LRM3"/>
<evidence type="ECO:0000313" key="4">
    <source>
        <dbReference type="Proteomes" id="UP001144323"/>
    </source>
</evidence>
<gene>
    <name evidence="3" type="primary">hupH</name>
    <name evidence="3" type="ORF">LMG27198_15940</name>
</gene>
<feature type="domain" description="HupH hydrogenase expression protein C-terminal" evidence="2">
    <location>
        <begin position="165"/>
        <end position="280"/>
    </location>
</feature>
<evidence type="ECO:0000259" key="2">
    <source>
        <dbReference type="Pfam" id="PF04809"/>
    </source>
</evidence>
<reference evidence="3" key="1">
    <citation type="journal article" date="2023" name="Int. J. Syst. Evol. Microbiol.">
        <title>Methylocystis iwaonis sp. nov., a type II methane-oxidizing bacterium from surface soil of a rice paddy field in Japan, and emended description of the genus Methylocystis (ex Whittenbury et al. 1970) Bowman et al. 1993.</title>
        <authorList>
            <person name="Kaise H."/>
            <person name="Sawadogo J.B."/>
            <person name="Alam M.S."/>
            <person name="Ueno C."/>
            <person name="Dianou D."/>
            <person name="Shinjo R."/>
            <person name="Asakawa S."/>
        </authorList>
    </citation>
    <scope>NUCLEOTIDE SEQUENCE</scope>
    <source>
        <strain evidence="3">LMG27198</strain>
    </source>
</reference>
<keyword evidence="4" id="KW-1185">Reference proteome</keyword>
<comment type="caution">
    <text evidence="3">The sequence shown here is derived from an EMBL/GenBank/DDBJ whole genome shotgun (WGS) entry which is preliminary data.</text>
</comment>
<proteinExistence type="inferred from homology"/>
<dbReference type="Gene3D" id="3.30.1370.140">
    <property type="entry name" value="HupH hydrogenase expression protein, C-terminal domain"/>
    <property type="match status" value="2"/>
</dbReference>
<comment type="similarity">
    <text evidence="1">Belongs to the HupH/HyaF family.</text>
</comment>
<dbReference type="InterPro" id="IPR006894">
    <property type="entry name" value="HupH_Hydgase_express_prot_C"/>
</dbReference>
<dbReference type="EMBL" id="BSEC01000001">
    <property type="protein sequence ID" value="GLI92602.1"/>
    <property type="molecule type" value="Genomic_DNA"/>
</dbReference>
<protein>
    <submittedName>
        <fullName evidence="3">Hydrogenase expression/formation protein HupH</fullName>
    </submittedName>
</protein>
<feature type="domain" description="HupH hydrogenase expression protein C-terminal" evidence="2">
    <location>
        <begin position="53"/>
        <end position="149"/>
    </location>
</feature>
<organism evidence="3 4">
    <name type="scientific">Methylocystis echinoides</name>
    <dbReference type="NCBI Taxonomy" id="29468"/>
    <lineage>
        <taxon>Bacteria</taxon>
        <taxon>Pseudomonadati</taxon>
        <taxon>Pseudomonadota</taxon>
        <taxon>Alphaproteobacteria</taxon>
        <taxon>Hyphomicrobiales</taxon>
        <taxon>Methylocystaceae</taxon>
        <taxon>Methylocystis</taxon>
    </lineage>
</organism>
<evidence type="ECO:0000313" key="3">
    <source>
        <dbReference type="EMBL" id="GLI92602.1"/>
    </source>
</evidence>
<sequence length="283" mass="30698">MKAGFWIAPEGGEEAVKILPIGDDDNFERRRKMNALATRSAEELIARCPEVARLLPQIADALAAQKADAPGRLFDITDLSEDERELISQVLGEGEVSGVAALTDGVVGQIQESVMAGLWRVRFTDGAGALVGDYLEIAAIPQVVRKAAELTRTGLEFGTPPEGAMNVMPLLAEIADRMQAHRRGATSHVINFSLLPMNETDMTFLQQTLGDGPVRLLSRGYGACRVHATGARNVWSVQFFNSMETIILDTLEIGDTPAAACAADEDFQDSAERLREIHAAYFQ</sequence>
<dbReference type="Pfam" id="PF04809">
    <property type="entry name" value="HupH_C"/>
    <property type="match status" value="2"/>
</dbReference>